<reference evidence="7 8" key="1">
    <citation type="submission" date="2015-01" db="EMBL/GenBank/DDBJ databases">
        <title>Genome Sequencing of Rickettsiales.</title>
        <authorList>
            <person name="Daugherty S.C."/>
            <person name="Su Q."/>
            <person name="Abolude K."/>
            <person name="Beier-Sexton M."/>
            <person name="Carlyon J.A."/>
            <person name="Carter R."/>
            <person name="Day N.P."/>
            <person name="Dumler S.J."/>
            <person name="Dyachenko V."/>
            <person name="Godinez A."/>
            <person name="Kurtti T.J."/>
            <person name="Lichay M."/>
            <person name="Mullins K.E."/>
            <person name="Ott S."/>
            <person name="Pappas-Brown V."/>
            <person name="Paris D.H."/>
            <person name="Patel P."/>
            <person name="Richards A.L."/>
            <person name="Sadzewicz L."/>
            <person name="Sears K."/>
            <person name="Seidman D."/>
            <person name="Sengamalay N."/>
            <person name="Stenos J."/>
            <person name="Tallon L.J."/>
            <person name="Vincent G."/>
            <person name="Fraser C.M."/>
            <person name="Munderloh U."/>
            <person name="Dunning-Hotopp J.C."/>
        </authorList>
    </citation>
    <scope>NUCLEOTIDE SEQUENCE [LARGE SCALE GENOMIC DNA]</scope>
    <source>
        <strain evidence="7 8">ApNP</strain>
    </source>
</reference>
<dbReference type="CDD" id="cd07557">
    <property type="entry name" value="trimeric_dUTPase"/>
    <property type="match status" value="1"/>
</dbReference>
<evidence type="ECO:0000256" key="3">
    <source>
        <dbReference type="ARBA" id="ARBA00023080"/>
    </source>
</evidence>
<dbReference type="SUPFAM" id="SSF51283">
    <property type="entry name" value="dUTPase-like"/>
    <property type="match status" value="1"/>
</dbReference>
<dbReference type="InterPro" id="IPR033704">
    <property type="entry name" value="dUTPase_trimeric"/>
</dbReference>
<feature type="domain" description="dUTPase-like" evidence="6">
    <location>
        <begin position="15"/>
        <end position="139"/>
    </location>
</feature>
<proteinExistence type="inferred from homology"/>
<evidence type="ECO:0000256" key="2">
    <source>
        <dbReference type="ARBA" id="ARBA00022801"/>
    </source>
</evidence>
<dbReference type="Proteomes" id="UP000033385">
    <property type="component" value="Unassembled WGS sequence"/>
</dbReference>
<accession>A0A0F3NGY9</accession>
<keyword evidence="5" id="KW-0479">Metal-binding</keyword>
<gene>
    <name evidence="5 7" type="primary">dut</name>
    <name evidence="7" type="ORF">APHNP_1554</name>
</gene>
<dbReference type="HAMAP" id="MF_00116">
    <property type="entry name" value="dUTPase_bact"/>
    <property type="match status" value="1"/>
</dbReference>
<evidence type="ECO:0000313" key="7">
    <source>
        <dbReference type="EMBL" id="KJV67338.1"/>
    </source>
</evidence>
<keyword evidence="5" id="KW-0460">Magnesium</keyword>
<organism evidence="7 8">
    <name type="scientific">Anaplasma phagocytophilum str. ApNP</name>
    <dbReference type="NCBI Taxonomy" id="1359153"/>
    <lineage>
        <taxon>Bacteria</taxon>
        <taxon>Pseudomonadati</taxon>
        <taxon>Pseudomonadota</taxon>
        <taxon>Alphaproteobacteria</taxon>
        <taxon>Rickettsiales</taxon>
        <taxon>Anaplasmataceae</taxon>
        <taxon>Anaplasma</taxon>
        <taxon>phagocytophilum group</taxon>
    </lineage>
</organism>
<dbReference type="InterPro" id="IPR036157">
    <property type="entry name" value="dUTPase-like_sf"/>
</dbReference>
<dbReference type="Pfam" id="PF00692">
    <property type="entry name" value="dUTPase"/>
    <property type="match status" value="1"/>
</dbReference>
<dbReference type="EMBL" id="LANW01000001">
    <property type="protein sequence ID" value="KJV67338.1"/>
    <property type="molecule type" value="Genomic_DNA"/>
</dbReference>
<evidence type="ECO:0000313" key="8">
    <source>
        <dbReference type="Proteomes" id="UP000033385"/>
    </source>
</evidence>
<evidence type="ECO:0000256" key="4">
    <source>
        <dbReference type="ARBA" id="ARBA00047686"/>
    </source>
</evidence>
<comment type="caution">
    <text evidence="5">Lacks conserved residue(s) required for the propagation of feature annotation.</text>
</comment>
<comment type="function">
    <text evidence="5">This enzyme is involved in nucleotide metabolism: it produces dUMP, the immediate precursor of thymidine nucleotides and it decreases the intracellular concentration of dUTP so that uracil cannot be incorporated into DNA.</text>
</comment>
<comment type="cofactor">
    <cofactor evidence="5">
        <name>Mg(2+)</name>
        <dbReference type="ChEBI" id="CHEBI:18420"/>
    </cofactor>
</comment>
<dbReference type="UniPathway" id="UPA00610">
    <property type="reaction ID" value="UER00666"/>
</dbReference>
<feature type="binding site" evidence="5">
    <location>
        <begin position="83"/>
        <end position="85"/>
    </location>
    <ligand>
        <name>substrate</name>
    </ligand>
</feature>
<feature type="binding site" evidence="5">
    <location>
        <begin position="66"/>
        <end position="68"/>
    </location>
    <ligand>
        <name>substrate</name>
    </ligand>
</feature>
<dbReference type="PANTHER" id="PTHR11241:SF0">
    <property type="entry name" value="DEOXYURIDINE 5'-TRIPHOSPHATE NUCLEOTIDOHYDROLASE"/>
    <property type="match status" value="1"/>
</dbReference>
<dbReference type="GO" id="GO:0006226">
    <property type="term" value="P:dUMP biosynthetic process"/>
    <property type="evidence" value="ECO:0007669"/>
    <property type="project" value="UniProtKB-UniRule"/>
</dbReference>
<comment type="pathway">
    <text evidence="5">Pyrimidine metabolism; dUMP biosynthesis; dUMP from dCTP (dUTP route): step 2/2.</text>
</comment>
<feature type="binding site" evidence="5">
    <location>
        <position position="79"/>
    </location>
    <ligand>
        <name>substrate</name>
    </ligand>
</feature>
<keyword evidence="3 5" id="KW-0546">Nucleotide metabolism</keyword>
<dbReference type="NCBIfam" id="TIGR00576">
    <property type="entry name" value="dut"/>
    <property type="match status" value="1"/>
</dbReference>
<dbReference type="PATRIC" id="fig|1359153.3.peg.1587"/>
<evidence type="ECO:0000256" key="1">
    <source>
        <dbReference type="ARBA" id="ARBA00006581"/>
    </source>
</evidence>
<sequence length="187" mass="20276">MKVGIIRMKGGEGLPLPSYATPQSAGLDLYAALSEEVVIRSGERCLIRTGVAIELPDGYEAQVRSRSGLAAKAGVIVLNSPGTIDADYRGEIAVILANFGASDYVVKHGDRIAQLVIAPVMRISWQESSNITETQRGAGALALLESNLQKTDCFSVKRCLLGTCVWWWWCEHLQGKNALSCFLSYKS</sequence>
<comment type="caution">
    <text evidence="7">The sequence shown here is derived from an EMBL/GenBank/DDBJ whole genome shotgun (WGS) entry which is preliminary data.</text>
</comment>
<dbReference type="AlphaFoldDB" id="A0A0F3NGY9"/>
<comment type="similarity">
    <text evidence="1 5">Belongs to the dUTPase family.</text>
</comment>
<name>A0A0F3NGY9_ANAPH</name>
<dbReference type="InterPro" id="IPR008181">
    <property type="entry name" value="dUTPase"/>
</dbReference>
<dbReference type="EC" id="3.6.1.23" evidence="5"/>
<dbReference type="InterPro" id="IPR029054">
    <property type="entry name" value="dUTPase-like"/>
</dbReference>
<dbReference type="GO" id="GO:0046081">
    <property type="term" value="P:dUTP catabolic process"/>
    <property type="evidence" value="ECO:0007669"/>
    <property type="project" value="InterPro"/>
</dbReference>
<dbReference type="Gene3D" id="2.70.40.10">
    <property type="match status" value="1"/>
</dbReference>
<comment type="catalytic activity">
    <reaction evidence="4 5">
        <text>dUTP + H2O = dUMP + diphosphate + H(+)</text>
        <dbReference type="Rhea" id="RHEA:10248"/>
        <dbReference type="ChEBI" id="CHEBI:15377"/>
        <dbReference type="ChEBI" id="CHEBI:15378"/>
        <dbReference type="ChEBI" id="CHEBI:33019"/>
        <dbReference type="ChEBI" id="CHEBI:61555"/>
        <dbReference type="ChEBI" id="CHEBI:246422"/>
        <dbReference type="EC" id="3.6.1.23"/>
    </reaction>
</comment>
<evidence type="ECO:0000256" key="5">
    <source>
        <dbReference type="HAMAP-Rule" id="MF_00116"/>
    </source>
</evidence>
<dbReference type="PANTHER" id="PTHR11241">
    <property type="entry name" value="DEOXYURIDINE 5'-TRIPHOSPHATE NUCLEOTIDOHYDROLASE"/>
    <property type="match status" value="1"/>
</dbReference>
<dbReference type="GO" id="GO:0004170">
    <property type="term" value="F:dUTP diphosphatase activity"/>
    <property type="evidence" value="ECO:0007669"/>
    <property type="project" value="UniProtKB-UniRule"/>
</dbReference>
<keyword evidence="2 5" id="KW-0378">Hydrolase</keyword>
<protein>
    <recommendedName>
        <fullName evidence="5">Deoxyuridine 5'-triphosphate nucleotidohydrolase</fullName>
        <shortName evidence="5">dUTPase</shortName>
        <ecNumber evidence="5">3.6.1.23</ecNumber>
    </recommendedName>
    <alternativeName>
        <fullName evidence="5">dUTP pyrophosphatase</fullName>
    </alternativeName>
</protein>
<evidence type="ECO:0000259" key="6">
    <source>
        <dbReference type="Pfam" id="PF00692"/>
    </source>
</evidence>
<dbReference type="NCBIfam" id="NF001862">
    <property type="entry name" value="PRK00601.1"/>
    <property type="match status" value="1"/>
</dbReference>
<dbReference type="GO" id="GO:0000287">
    <property type="term" value="F:magnesium ion binding"/>
    <property type="evidence" value="ECO:0007669"/>
    <property type="project" value="UniProtKB-UniRule"/>
</dbReference>